<comment type="subcellular location">
    <subcellularLocation>
        <location evidence="1">Membrane</location>
        <topology evidence="1">Multi-pass membrane protein</topology>
    </subcellularLocation>
</comment>
<keyword evidence="3" id="KW-0547">Nucleotide-binding</keyword>
<evidence type="ECO:0000256" key="4">
    <source>
        <dbReference type="ARBA" id="ARBA00022840"/>
    </source>
</evidence>
<reference evidence="10" key="1">
    <citation type="submission" date="2018-05" db="EMBL/GenBank/DDBJ databases">
        <authorList>
            <person name="Lanie J.A."/>
            <person name="Ng W.-L."/>
            <person name="Kazmierczak K.M."/>
            <person name="Andrzejewski T.M."/>
            <person name="Davidsen T.M."/>
            <person name="Wayne K.J."/>
            <person name="Tettelin H."/>
            <person name="Glass J.I."/>
            <person name="Rusch D."/>
            <person name="Podicherti R."/>
            <person name="Tsui H.-C.T."/>
            <person name="Winkler M.E."/>
        </authorList>
    </citation>
    <scope>NUCLEOTIDE SEQUENCE</scope>
</reference>
<dbReference type="GO" id="GO:0016020">
    <property type="term" value="C:membrane"/>
    <property type="evidence" value="ECO:0007669"/>
    <property type="project" value="UniProtKB-SubCell"/>
</dbReference>
<dbReference type="InterPro" id="IPR003593">
    <property type="entry name" value="AAA+_ATPase"/>
</dbReference>
<dbReference type="InterPro" id="IPR027417">
    <property type="entry name" value="P-loop_NTPase"/>
</dbReference>
<evidence type="ECO:0000313" key="10">
    <source>
        <dbReference type="EMBL" id="SUZ70890.1"/>
    </source>
</evidence>
<dbReference type="InterPro" id="IPR003439">
    <property type="entry name" value="ABC_transporter-like_ATP-bd"/>
</dbReference>
<keyword evidence="4" id="KW-0067">ATP-binding</keyword>
<dbReference type="Pfam" id="PF00664">
    <property type="entry name" value="ABC_membrane"/>
    <property type="match status" value="1"/>
</dbReference>
<gene>
    <name evidence="10" type="ORF">METZ01_LOCUS23744</name>
</gene>
<evidence type="ECO:0000256" key="6">
    <source>
        <dbReference type="ARBA" id="ARBA00023136"/>
    </source>
</evidence>
<dbReference type="EMBL" id="UINC01001105">
    <property type="protein sequence ID" value="SUZ70890.1"/>
    <property type="molecule type" value="Genomic_DNA"/>
</dbReference>
<dbReference type="PROSITE" id="PS50929">
    <property type="entry name" value="ABC_TM1F"/>
    <property type="match status" value="1"/>
</dbReference>
<dbReference type="InterPro" id="IPR011527">
    <property type="entry name" value="ABC1_TM_dom"/>
</dbReference>
<dbReference type="SUPFAM" id="SSF52540">
    <property type="entry name" value="P-loop containing nucleoside triphosphate hydrolases"/>
    <property type="match status" value="1"/>
</dbReference>
<dbReference type="AlphaFoldDB" id="A0A381PVE3"/>
<dbReference type="PANTHER" id="PTHR43394:SF1">
    <property type="entry name" value="ATP-BINDING CASSETTE SUB-FAMILY B MEMBER 10, MITOCHONDRIAL"/>
    <property type="match status" value="1"/>
</dbReference>
<dbReference type="Gene3D" id="3.40.50.300">
    <property type="entry name" value="P-loop containing nucleotide triphosphate hydrolases"/>
    <property type="match status" value="1"/>
</dbReference>
<dbReference type="SUPFAM" id="SSF90123">
    <property type="entry name" value="ABC transporter transmembrane region"/>
    <property type="match status" value="1"/>
</dbReference>
<feature type="transmembrane region" description="Helical" evidence="7">
    <location>
        <begin position="281"/>
        <end position="299"/>
    </location>
</feature>
<feature type="transmembrane region" description="Helical" evidence="7">
    <location>
        <begin position="249"/>
        <end position="269"/>
    </location>
</feature>
<sequence>MAKRTKVTGNSLRHAFREIIWPRRKLVGLGLFLVVLNRLSGLVLPYSTGFLVDTVLGEGQFDLLRPLLGALLVAVIVQSGTAYLLTLLLSVEAQHLIAQLRSQVQRHVLTLPVRFFDSVKTGELVERIMNDVEGVRNLVGTGLVQLVGGVITAVVAFTFLATIDFVMTLLVLVPLGCFTLVSTRAFSKLRPAFRERGELRAVVTGRLTEALGGIRVIKGFHAIEKEGEVFEEGVLGIFRNVKQTLTTTSAVTSLGAFFVGTASLLIMWYGGQQVLNGSLTLGNLFQFTLFMGFLVGPIVQMANIGTQMTEAFAGLDRTAELLAWPAEDDDPRRTGTMPSVEGHLVFEDVSFAYEKDKPVLHGIDFDAEPGTVIALVGSSGSGKSTLAGLAATFLTPDSGRVLMDGVDLATVKLSSYRSQLGLVLQDDFLFDGTIRENLLFAQPDATEIELQDAAEKAYVTEFTDRFPDGLDTVIGERGVKLSGGQRQRVTIARALLSDPRILLLDEATSNLDTESESFIQQSLGGLLRDRTTVVIAHRLSTIQRADLILVIEDGKIVERGHHNELIKVDGRYHQLYTLQARI</sequence>
<feature type="domain" description="ABC transporter" evidence="8">
    <location>
        <begin position="344"/>
        <end position="578"/>
    </location>
</feature>
<dbReference type="GO" id="GO:0015421">
    <property type="term" value="F:ABC-type oligopeptide transporter activity"/>
    <property type="evidence" value="ECO:0007669"/>
    <property type="project" value="TreeGrafter"/>
</dbReference>
<evidence type="ECO:0000259" key="9">
    <source>
        <dbReference type="PROSITE" id="PS50929"/>
    </source>
</evidence>
<dbReference type="PROSITE" id="PS50893">
    <property type="entry name" value="ABC_TRANSPORTER_2"/>
    <property type="match status" value="1"/>
</dbReference>
<organism evidence="10">
    <name type="scientific">marine metagenome</name>
    <dbReference type="NCBI Taxonomy" id="408172"/>
    <lineage>
        <taxon>unclassified sequences</taxon>
        <taxon>metagenomes</taxon>
        <taxon>ecological metagenomes</taxon>
    </lineage>
</organism>
<evidence type="ECO:0000256" key="3">
    <source>
        <dbReference type="ARBA" id="ARBA00022741"/>
    </source>
</evidence>
<evidence type="ECO:0000259" key="8">
    <source>
        <dbReference type="PROSITE" id="PS50893"/>
    </source>
</evidence>
<accession>A0A381PVE3</accession>
<feature type="domain" description="ABC transmembrane type-1" evidence="9">
    <location>
        <begin position="29"/>
        <end position="310"/>
    </location>
</feature>
<dbReference type="GO" id="GO:0005524">
    <property type="term" value="F:ATP binding"/>
    <property type="evidence" value="ECO:0007669"/>
    <property type="project" value="UniProtKB-KW"/>
</dbReference>
<protein>
    <recommendedName>
        <fullName evidence="11">ABC transporter permease</fullName>
    </recommendedName>
</protein>
<evidence type="ECO:0008006" key="11">
    <source>
        <dbReference type="Google" id="ProtNLM"/>
    </source>
</evidence>
<dbReference type="InterPro" id="IPR017871">
    <property type="entry name" value="ABC_transporter-like_CS"/>
</dbReference>
<dbReference type="PANTHER" id="PTHR43394">
    <property type="entry name" value="ATP-DEPENDENT PERMEASE MDL1, MITOCHONDRIAL"/>
    <property type="match status" value="1"/>
</dbReference>
<dbReference type="InterPro" id="IPR036640">
    <property type="entry name" value="ABC1_TM_sf"/>
</dbReference>
<keyword evidence="2 7" id="KW-0812">Transmembrane</keyword>
<keyword evidence="6 7" id="KW-0472">Membrane</keyword>
<dbReference type="GO" id="GO:0016887">
    <property type="term" value="F:ATP hydrolysis activity"/>
    <property type="evidence" value="ECO:0007669"/>
    <property type="project" value="InterPro"/>
</dbReference>
<name>A0A381PVE3_9ZZZZ</name>
<dbReference type="SMART" id="SM00382">
    <property type="entry name" value="AAA"/>
    <property type="match status" value="1"/>
</dbReference>
<dbReference type="CDD" id="cd07346">
    <property type="entry name" value="ABC_6TM_exporters"/>
    <property type="match status" value="1"/>
</dbReference>
<dbReference type="InterPro" id="IPR039421">
    <property type="entry name" value="Type_1_exporter"/>
</dbReference>
<dbReference type="Pfam" id="PF00005">
    <property type="entry name" value="ABC_tran"/>
    <property type="match status" value="1"/>
</dbReference>
<proteinExistence type="predicted"/>
<keyword evidence="5 7" id="KW-1133">Transmembrane helix</keyword>
<feature type="transmembrane region" description="Helical" evidence="7">
    <location>
        <begin position="137"/>
        <end position="159"/>
    </location>
</feature>
<evidence type="ECO:0000256" key="5">
    <source>
        <dbReference type="ARBA" id="ARBA00022989"/>
    </source>
</evidence>
<dbReference type="FunFam" id="3.40.50.300:FF:000218">
    <property type="entry name" value="Multidrug ABC transporter ATP-binding protein"/>
    <property type="match status" value="1"/>
</dbReference>
<feature type="transmembrane region" description="Helical" evidence="7">
    <location>
        <begin position="69"/>
        <end position="91"/>
    </location>
</feature>
<dbReference type="PROSITE" id="PS00211">
    <property type="entry name" value="ABC_TRANSPORTER_1"/>
    <property type="match status" value="1"/>
</dbReference>
<evidence type="ECO:0000256" key="7">
    <source>
        <dbReference type="SAM" id="Phobius"/>
    </source>
</evidence>
<evidence type="ECO:0000256" key="2">
    <source>
        <dbReference type="ARBA" id="ARBA00022692"/>
    </source>
</evidence>
<evidence type="ECO:0000256" key="1">
    <source>
        <dbReference type="ARBA" id="ARBA00004141"/>
    </source>
</evidence>
<feature type="transmembrane region" description="Helical" evidence="7">
    <location>
        <begin position="165"/>
        <end position="186"/>
    </location>
</feature>
<dbReference type="Gene3D" id="1.20.1560.10">
    <property type="entry name" value="ABC transporter type 1, transmembrane domain"/>
    <property type="match status" value="1"/>
</dbReference>